<dbReference type="EMBL" id="QEAP01000077">
    <property type="protein sequence ID" value="TPX75546.1"/>
    <property type="molecule type" value="Genomic_DNA"/>
</dbReference>
<dbReference type="GO" id="GO:0006400">
    <property type="term" value="P:tRNA modification"/>
    <property type="evidence" value="ECO:0007669"/>
    <property type="project" value="TreeGrafter"/>
</dbReference>
<proteinExistence type="inferred from homology"/>
<comment type="catalytic activity">
    <reaction evidence="1">
        <text>queuosine 5'-phosphate + H2O = queuine + D-ribose 5-phosphate</text>
        <dbReference type="Rhea" id="RHEA:75387"/>
        <dbReference type="ChEBI" id="CHEBI:15377"/>
        <dbReference type="ChEBI" id="CHEBI:17433"/>
        <dbReference type="ChEBI" id="CHEBI:78346"/>
        <dbReference type="ChEBI" id="CHEBI:194371"/>
    </reaction>
    <physiologicalReaction direction="left-to-right" evidence="1">
        <dbReference type="Rhea" id="RHEA:75388"/>
    </physiologicalReaction>
</comment>
<dbReference type="PANTHER" id="PTHR21314">
    <property type="entry name" value="QUEUOSINE 5'-PHOSPHATE N-GLYCOSYLASE_HYDROLASE-RELATED"/>
    <property type="match status" value="1"/>
</dbReference>
<keyword evidence="1" id="KW-0378">Hydrolase</keyword>
<organism evidence="2 3">
    <name type="scientific">Chytriomyces confervae</name>
    <dbReference type="NCBI Taxonomy" id="246404"/>
    <lineage>
        <taxon>Eukaryota</taxon>
        <taxon>Fungi</taxon>
        <taxon>Fungi incertae sedis</taxon>
        <taxon>Chytridiomycota</taxon>
        <taxon>Chytridiomycota incertae sedis</taxon>
        <taxon>Chytridiomycetes</taxon>
        <taxon>Chytridiales</taxon>
        <taxon>Chytriomycetaceae</taxon>
        <taxon>Chytriomyces</taxon>
    </lineage>
</organism>
<comment type="similarity">
    <text evidence="1">Belongs to the QNG1 protein family.</text>
</comment>
<dbReference type="Proteomes" id="UP000320333">
    <property type="component" value="Unassembled WGS sequence"/>
</dbReference>
<comment type="function">
    <text evidence="1">Catalyzes the hydrolysis of queuosine 5'-phosphate, releasing the nucleobase queuine (q). Is required for salvage of queuine from exogenous queuosine (Q) that is imported and then converted to queuosine 5'-phosphate intracellularly.</text>
</comment>
<evidence type="ECO:0000256" key="1">
    <source>
        <dbReference type="RuleBase" id="RU365002"/>
    </source>
</evidence>
<dbReference type="InterPro" id="IPR019438">
    <property type="entry name" value="Q_salvage"/>
</dbReference>
<protein>
    <recommendedName>
        <fullName evidence="1">Queuosine 5'-phosphate N-glycosylase/hydrolase</fullName>
        <ecNumber evidence="1">3.2.2.-</ecNumber>
    </recommendedName>
    <alternativeName>
        <fullName evidence="1">Queuosine-nucleotide N-glycosylase/hydrolase</fullName>
    </alternativeName>
</protein>
<reference evidence="2 3" key="1">
    <citation type="journal article" date="2019" name="Sci. Rep.">
        <title>Comparative genomics of chytrid fungi reveal insights into the obligate biotrophic and pathogenic lifestyle of Synchytrium endobioticum.</title>
        <authorList>
            <person name="van de Vossenberg B.T.L.H."/>
            <person name="Warris S."/>
            <person name="Nguyen H.D.T."/>
            <person name="van Gent-Pelzer M.P.E."/>
            <person name="Joly D.L."/>
            <person name="van de Geest H.C."/>
            <person name="Bonants P.J.M."/>
            <person name="Smith D.S."/>
            <person name="Levesque C.A."/>
            <person name="van der Lee T.A.J."/>
        </authorList>
    </citation>
    <scope>NUCLEOTIDE SEQUENCE [LARGE SCALE GENOMIC DNA]</scope>
    <source>
        <strain evidence="2 3">CBS 675.73</strain>
    </source>
</reference>
<gene>
    <name evidence="2" type="ORF">CcCBS67573_g03182</name>
</gene>
<dbReference type="GO" id="GO:0016787">
    <property type="term" value="F:hydrolase activity"/>
    <property type="evidence" value="ECO:0007669"/>
    <property type="project" value="UniProtKB-KW"/>
</dbReference>
<dbReference type="OrthoDB" id="416777at2759"/>
<dbReference type="AlphaFoldDB" id="A0A507FJR0"/>
<dbReference type="Pfam" id="PF10343">
    <property type="entry name" value="Q_salvage"/>
    <property type="match status" value="1"/>
</dbReference>
<dbReference type="PANTHER" id="PTHR21314:SF1">
    <property type="entry name" value="QUEUOSINE SALVAGE PROTEIN"/>
    <property type="match status" value="1"/>
</dbReference>
<accession>A0A507FJR0</accession>
<keyword evidence="3" id="KW-1185">Reference proteome</keyword>
<evidence type="ECO:0000313" key="3">
    <source>
        <dbReference type="Proteomes" id="UP000320333"/>
    </source>
</evidence>
<evidence type="ECO:0000313" key="2">
    <source>
        <dbReference type="EMBL" id="TPX75546.1"/>
    </source>
</evidence>
<name>A0A507FJR0_9FUNG</name>
<sequence>MLATTPTFEIDAAKIKQLASSTVQESFAEYTATAAETPFNLPLRFDSASTEIDVLALTCALNFGSSFKTLLNQHLDRGDFDCVRFGVMAMYITEGGSGRYLTAAGMKDLSLSEVSSLFDVPISREVKHATLEFVTVSEHHPLRPFASKIQSVINEIGAVLQRNGYSSLGAFILAVCKPAPISAATLISALSKAFPCFNDAPSAQGKDFEFHLKAQRLAFYMHQKFPTLVSIGESETPLNTGSDPAVTAALTSQGILIPTETVSEKLNSGFDFGKGSDADKEVLVLLRAASVSAIEALAAEVNSIAPEKKVSAMGMSFYLRSLAKSEPRLIDLETVYF</sequence>
<comment type="caution">
    <text evidence="2">The sequence shown here is derived from an EMBL/GenBank/DDBJ whole genome shotgun (WGS) entry which is preliminary data.</text>
</comment>
<dbReference type="EC" id="3.2.2.-" evidence="1"/>